<feature type="compositionally biased region" description="Basic and acidic residues" evidence="4">
    <location>
        <begin position="53"/>
        <end position="93"/>
    </location>
</feature>
<feature type="compositionally biased region" description="Acidic residues" evidence="4">
    <location>
        <begin position="220"/>
        <end position="242"/>
    </location>
</feature>
<evidence type="ECO:0000256" key="3">
    <source>
        <dbReference type="ARBA" id="ARBA00023242"/>
    </source>
</evidence>
<organism evidence="6 11">
    <name type="scientific">Cephus cinctus</name>
    <name type="common">Wheat stem sawfly</name>
    <dbReference type="NCBI Taxonomy" id="211228"/>
    <lineage>
        <taxon>Eukaryota</taxon>
        <taxon>Metazoa</taxon>
        <taxon>Ecdysozoa</taxon>
        <taxon>Arthropoda</taxon>
        <taxon>Hexapoda</taxon>
        <taxon>Insecta</taxon>
        <taxon>Pterygota</taxon>
        <taxon>Neoptera</taxon>
        <taxon>Endopterygota</taxon>
        <taxon>Hymenoptera</taxon>
        <taxon>Cephoidea</taxon>
        <taxon>Cephidae</taxon>
        <taxon>Cephus</taxon>
    </lineage>
</organism>
<dbReference type="RefSeq" id="XP_015600312.1">
    <property type="nucleotide sequence ID" value="XM_015744826.2"/>
</dbReference>
<dbReference type="GO" id="GO:0005730">
    <property type="term" value="C:nucleolus"/>
    <property type="evidence" value="ECO:0007669"/>
    <property type="project" value="UniProtKB-SubCell"/>
</dbReference>
<dbReference type="GO" id="GO:0003723">
    <property type="term" value="F:RNA binding"/>
    <property type="evidence" value="ECO:0007669"/>
    <property type="project" value="InterPro"/>
</dbReference>
<dbReference type="InterPro" id="IPR003890">
    <property type="entry name" value="MIF4G-like_typ-3"/>
</dbReference>
<evidence type="ECO:0000313" key="9">
    <source>
        <dbReference type="RefSeq" id="XP_015600314.1"/>
    </source>
</evidence>
<feature type="compositionally biased region" description="Basic residues" evidence="4">
    <location>
        <begin position="1"/>
        <end position="16"/>
    </location>
</feature>
<evidence type="ECO:0000259" key="5">
    <source>
        <dbReference type="PROSITE" id="PS51366"/>
    </source>
</evidence>
<feature type="region of interest" description="Disordered" evidence="4">
    <location>
        <begin position="174"/>
        <end position="206"/>
    </location>
</feature>
<evidence type="ECO:0000313" key="7">
    <source>
        <dbReference type="RefSeq" id="XP_015600311.1"/>
    </source>
</evidence>
<dbReference type="PANTHER" id="PTHR18034:SF4">
    <property type="entry name" value="NUCLEOLAR MIF4G DOMAIN-CONTAINING PROTEIN 1"/>
    <property type="match status" value="1"/>
</dbReference>
<sequence>MKKQKHGHKRSKPIQKTRKELRKEKRQEKKISRAKYYQKQIKIPGQFVLNPNKKTDVTIKNEKNEKVRQNRQKVECDQDRKRKQERLEREMQAQRKSQLKKANVAEDKIIKQLEKQLKLNKRKSKTVPKSFASDGLDYILDFCDDENRKLAVETEKQLTGIESGSEFEEDFAVATGTYSTENPENMSASESGNFKDEENDLENDSDNDIVSDLAMLNSDDSNEMDSGQEDSDMGSENVEEDTDSTKNSKRKLIFANKNLRNGEENQKKFKKAHDSTKVENNEITSSESGDSESDINENRDEIWEDIYGRTRDKDGNVISNNETKYIPPAIRLKQENTDNDKSIKLMRLRKQLKGLLNRLAEHNMHAIASQVDELYMSNSRNDMNEMLSKLMMESIVAHVLTPDRLVAEHMMLITILHANVGTEVGAHFLLTIVKEFDKMLKIPQEVDNKELDNVILMIAHLYNFKVYGSKLLYQILEKISQNFTEKEVELILLILKTVGFALRKDNPIALKELILKLQQKACSATSDNSRVKFMLDVLLAIKNNNVSKIPQYDPSHIEHLKKLMKTFVRKGNSVTQFNIALNDLLEVNERGKWWIVGSAWIGNSEDTKPTKNNANLQPMFSQKILELARKQRMNTDIRRNIFCVLMTAEDYLDAFEKLHHLGLKDQQEREIIYVIMDCCLQEKKFNPYYAVLAQKFCDCDRKYQMTIQYTLWDKLKTLKSYTGNQLTNLARFLTHLFIEKGLPLSVLKVVQFGELDKHTLRLLRQIVLGILLHKSAEACEKVFERIALSPQLQAFREGLRLFISHFLVKNMKRDNIPEEEVRKLQKRAEVVDKILTTKGSKLIF</sequence>
<dbReference type="Proteomes" id="UP000694920">
    <property type="component" value="Unplaced"/>
</dbReference>
<evidence type="ECO:0000256" key="1">
    <source>
        <dbReference type="ARBA" id="ARBA00004604"/>
    </source>
</evidence>
<reference evidence="7 8" key="1">
    <citation type="submission" date="2025-04" db="UniProtKB">
        <authorList>
            <consortium name="RefSeq"/>
        </authorList>
    </citation>
    <scope>IDENTIFICATION</scope>
</reference>
<comment type="subcellular location">
    <subcellularLocation>
        <location evidence="1">Nucleus</location>
        <location evidence="1">Nucleolus</location>
    </subcellularLocation>
</comment>
<keyword evidence="3" id="KW-0539">Nucleus</keyword>
<evidence type="ECO:0000256" key="4">
    <source>
        <dbReference type="SAM" id="MobiDB-lite"/>
    </source>
</evidence>
<gene>
    <name evidence="7 8 9 10 11" type="primary">LOC107270121</name>
</gene>
<dbReference type="SUPFAM" id="SSF48371">
    <property type="entry name" value="ARM repeat"/>
    <property type="match status" value="1"/>
</dbReference>
<dbReference type="RefSeq" id="XP_015600311.1">
    <property type="nucleotide sequence ID" value="XM_015744825.2"/>
</dbReference>
<evidence type="ECO:0000313" key="6">
    <source>
        <dbReference type="Proteomes" id="UP000694920"/>
    </source>
</evidence>
<feature type="domain" description="MI" evidence="5">
    <location>
        <begin position="636"/>
        <end position="752"/>
    </location>
</feature>
<feature type="region of interest" description="Disordered" evidence="4">
    <location>
        <begin position="218"/>
        <end position="297"/>
    </location>
</feature>
<feature type="compositionally biased region" description="Polar residues" evidence="4">
    <location>
        <begin position="176"/>
        <end position="192"/>
    </location>
</feature>
<feature type="region of interest" description="Disordered" evidence="4">
    <location>
        <begin position="1"/>
        <end position="36"/>
    </location>
</feature>
<dbReference type="SMART" id="SM00543">
    <property type="entry name" value="MIF4G"/>
    <property type="match status" value="1"/>
</dbReference>
<keyword evidence="6" id="KW-1185">Reference proteome</keyword>
<accession>A0AAJ7RLT9</accession>
<evidence type="ECO:0000313" key="10">
    <source>
        <dbReference type="RefSeq" id="XP_015600315.1"/>
    </source>
</evidence>
<name>A0AAJ7RLT9_CEPCN</name>
<dbReference type="Pfam" id="PF02854">
    <property type="entry name" value="MIF4G"/>
    <property type="match status" value="1"/>
</dbReference>
<dbReference type="GeneID" id="107270121"/>
<dbReference type="Pfam" id="PF02847">
    <property type="entry name" value="MA3"/>
    <property type="match status" value="1"/>
</dbReference>
<dbReference type="PROSITE" id="PS51366">
    <property type="entry name" value="MI"/>
    <property type="match status" value="1"/>
</dbReference>
<proteinExistence type="inferred from homology"/>
<dbReference type="InterPro" id="IPR003891">
    <property type="entry name" value="Initiation_fac_eIF4g_MI"/>
</dbReference>
<dbReference type="FunFam" id="1.25.40.180:FF:000032">
    <property type="entry name" value="Nucleolar MIF4G domain-containing protein 1"/>
    <property type="match status" value="1"/>
</dbReference>
<dbReference type="Gene3D" id="1.25.40.180">
    <property type="match status" value="1"/>
</dbReference>
<dbReference type="InterPro" id="IPR050781">
    <property type="entry name" value="CWC22_splicing_factor"/>
</dbReference>
<dbReference type="GO" id="GO:0042274">
    <property type="term" value="P:ribosomal small subunit biogenesis"/>
    <property type="evidence" value="ECO:0007669"/>
    <property type="project" value="TreeGrafter"/>
</dbReference>
<dbReference type="RefSeq" id="XP_015600315.1">
    <property type="nucleotide sequence ID" value="XM_015744829.2"/>
</dbReference>
<feature type="compositionally biased region" description="Basic and acidic residues" evidence="4">
    <location>
        <begin position="17"/>
        <end position="31"/>
    </location>
</feature>
<protein>
    <submittedName>
        <fullName evidence="7 8">Nucleolar MIF4G domain-containing protein 1</fullName>
    </submittedName>
</protein>
<dbReference type="SMART" id="SM00544">
    <property type="entry name" value="MA3"/>
    <property type="match status" value="1"/>
</dbReference>
<dbReference type="RefSeq" id="XP_024943328.1">
    <property type="nucleotide sequence ID" value="XM_025087560.1"/>
</dbReference>
<feature type="compositionally biased region" description="Basic and acidic residues" evidence="4">
    <location>
        <begin position="260"/>
        <end position="280"/>
    </location>
</feature>
<feature type="compositionally biased region" description="Acidic residues" evidence="4">
    <location>
        <begin position="197"/>
        <end position="206"/>
    </location>
</feature>
<dbReference type="RefSeq" id="XP_015600314.1">
    <property type="nucleotide sequence ID" value="XM_015744828.2"/>
</dbReference>
<evidence type="ECO:0000313" key="8">
    <source>
        <dbReference type="RefSeq" id="XP_015600312.1"/>
    </source>
</evidence>
<dbReference type="AlphaFoldDB" id="A0AAJ7RLT9"/>
<dbReference type="PANTHER" id="PTHR18034">
    <property type="entry name" value="CELL CYCLE CONTROL PROTEIN CWF22-RELATED"/>
    <property type="match status" value="1"/>
</dbReference>
<evidence type="ECO:0000256" key="2">
    <source>
        <dbReference type="ARBA" id="ARBA00006856"/>
    </source>
</evidence>
<dbReference type="KEGG" id="ccin:107270121"/>
<dbReference type="InterPro" id="IPR016024">
    <property type="entry name" value="ARM-type_fold"/>
</dbReference>
<evidence type="ECO:0000313" key="11">
    <source>
        <dbReference type="RefSeq" id="XP_024943328.1"/>
    </source>
</evidence>
<comment type="similarity">
    <text evidence="2">Belongs to the CWC22 family.</text>
</comment>
<feature type="region of interest" description="Disordered" evidence="4">
    <location>
        <begin position="52"/>
        <end position="102"/>
    </location>
</feature>